<keyword evidence="3" id="KW-1185">Reference proteome</keyword>
<sequence length="105" mass="12274">MSAMKAFKVIEIELGFMYDVLFTKATIVSLEKWLHLTWTDHYNQSRDEMLAQRGAFVLARNDITNEHKAREALVKEPQLVHTTAVVGRRMGEFEPLLKYGCRLYR</sequence>
<evidence type="ECO:0000259" key="1">
    <source>
        <dbReference type="Pfam" id="PF13968"/>
    </source>
</evidence>
<feature type="domain" description="DUF4220" evidence="1">
    <location>
        <begin position="4"/>
        <end position="34"/>
    </location>
</feature>
<evidence type="ECO:0000313" key="2">
    <source>
        <dbReference type="EMBL" id="KAH7565019.1"/>
    </source>
</evidence>
<protein>
    <recommendedName>
        <fullName evidence="1">DUF4220 domain-containing protein</fullName>
    </recommendedName>
</protein>
<dbReference type="EMBL" id="JAFEMO010000009">
    <property type="protein sequence ID" value="KAH7565019.1"/>
    <property type="molecule type" value="Genomic_DNA"/>
</dbReference>
<proteinExistence type="predicted"/>
<dbReference type="Proteomes" id="UP000827721">
    <property type="component" value="Unassembled WGS sequence"/>
</dbReference>
<accession>A0ABQ8HL75</accession>
<comment type="caution">
    <text evidence="2">The sequence shown here is derived from an EMBL/GenBank/DDBJ whole genome shotgun (WGS) entry which is preliminary data.</text>
</comment>
<reference evidence="2 3" key="1">
    <citation type="submission" date="2021-02" db="EMBL/GenBank/DDBJ databases">
        <title>Plant Genome Project.</title>
        <authorList>
            <person name="Zhang R.-G."/>
        </authorList>
    </citation>
    <scope>NUCLEOTIDE SEQUENCE [LARGE SCALE GENOMIC DNA]</scope>
    <source>
        <tissue evidence="2">Leaves</tissue>
    </source>
</reference>
<evidence type="ECO:0000313" key="3">
    <source>
        <dbReference type="Proteomes" id="UP000827721"/>
    </source>
</evidence>
<organism evidence="2 3">
    <name type="scientific">Xanthoceras sorbifolium</name>
    <dbReference type="NCBI Taxonomy" id="99658"/>
    <lineage>
        <taxon>Eukaryota</taxon>
        <taxon>Viridiplantae</taxon>
        <taxon>Streptophyta</taxon>
        <taxon>Embryophyta</taxon>
        <taxon>Tracheophyta</taxon>
        <taxon>Spermatophyta</taxon>
        <taxon>Magnoliopsida</taxon>
        <taxon>eudicotyledons</taxon>
        <taxon>Gunneridae</taxon>
        <taxon>Pentapetalae</taxon>
        <taxon>rosids</taxon>
        <taxon>malvids</taxon>
        <taxon>Sapindales</taxon>
        <taxon>Sapindaceae</taxon>
        <taxon>Xanthoceroideae</taxon>
        <taxon>Xanthoceras</taxon>
    </lineage>
</organism>
<name>A0ABQ8HL75_9ROSI</name>
<gene>
    <name evidence="2" type="ORF">JRO89_XS09G0111500</name>
</gene>
<dbReference type="InterPro" id="IPR025315">
    <property type="entry name" value="DUF4220"/>
</dbReference>
<dbReference type="Pfam" id="PF13968">
    <property type="entry name" value="DUF4220"/>
    <property type="match status" value="1"/>
</dbReference>